<dbReference type="PANTHER" id="PTHR35936">
    <property type="entry name" value="MEMBRANE-BOUND LYTIC MUREIN TRANSGLYCOSYLASE F"/>
    <property type="match status" value="1"/>
</dbReference>
<evidence type="ECO:0000313" key="4">
    <source>
        <dbReference type="EMBL" id="OBX63977.1"/>
    </source>
</evidence>
<dbReference type="InterPro" id="IPR001638">
    <property type="entry name" value="Solute-binding_3/MltF_N"/>
</dbReference>
<feature type="domain" description="Solute-binding protein family 3/N-terminal" evidence="3">
    <location>
        <begin position="43"/>
        <end position="265"/>
    </location>
</feature>
<dbReference type="RefSeq" id="WP_065256060.1">
    <property type="nucleotide sequence ID" value="NZ_LZDR01000060.1"/>
</dbReference>
<gene>
    <name evidence="4" type="ORF">A9309_05425</name>
</gene>
<comment type="similarity">
    <text evidence="1">Belongs to the bacterial solute-binding protein 3 family.</text>
</comment>
<dbReference type="SUPFAM" id="SSF53850">
    <property type="entry name" value="Periplasmic binding protein-like II"/>
    <property type="match status" value="1"/>
</dbReference>
<dbReference type="PANTHER" id="PTHR35936:SF19">
    <property type="entry name" value="AMINO-ACID-BINDING PROTEIN YXEM-RELATED"/>
    <property type="match status" value="1"/>
</dbReference>
<comment type="caution">
    <text evidence="4">The sequence shown here is derived from an EMBL/GenBank/DDBJ whole genome shotgun (WGS) entry which is preliminary data.</text>
</comment>
<evidence type="ECO:0000256" key="1">
    <source>
        <dbReference type="ARBA" id="ARBA00010333"/>
    </source>
</evidence>
<protein>
    <recommendedName>
        <fullName evidence="3">Solute-binding protein family 3/N-terminal domain-containing protein</fullName>
    </recommendedName>
</protein>
<evidence type="ECO:0000256" key="2">
    <source>
        <dbReference type="ARBA" id="ARBA00022729"/>
    </source>
</evidence>
<dbReference type="AlphaFoldDB" id="A0A1B8Q3Q0"/>
<evidence type="ECO:0000313" key="5">
    <source>
        <dbReference type="Proteomes" id="UP000092607"/>
    </source>
</evidence>
<dbReference type="SMART" id="SM00062">
    <property type="entry name" value="PBPb"/>
    <property type="match status" value="1"/>
</dbReference>
<dbReference type="OrthoDB" id="368476at2"/>
<dbReference type="Proteomes" id="UP000092607">
    <property type="component" value="Unassembled WGS sequence"/>
</dbReference>
<dbReference type="Gene3D" id="3.40.190.10">
    <property type="entry name" value="Periplasmic binding protein-like II"/>
    <property type="match status" value="2"/>
</dbReference>
<proteinExistence type="inferred from homology"/>
<evidence type="ECO:0000259" key="3">
    <source>
        <dbReference type="SMART" id="SM00062"/>
    </source>
</evidence>
<reference evidence="4 5" key="1">
    <citation type="submission" date="2016-06" db="EMBL/GenBank/DDBJ databases">
        <title>Draft genome of Moraxella lacunata CCUG 57757A.</title>
        <authorList>
            <person name="Salva-Serra F."/>
            <person name="Engstrom-Jakobsson H."/>
            <person name="Thorell K."/>
            <person name="Gonzales-Siles L."/>
            <person name="Karlsson R."/>
            <person name="Boulund F."/>
            <person name="Engstrand L."/>
            <person name="Kristiansson E."/>
            <person name="Moore E."/>
        </authorList>
    </citation>
    <scope>NUCLEOTIDE SEQUENCE [LARGE SCALE GENOMIC DNA]</scope>
    <source>
        <strain evidence="4 5">CCUG 57757A</strain>
    </source>
</reference>
<name>A0A1B8Q3Q0_MORLA</name>
<dbReference type="Pfam" id="PF00497">
    <property type="entry name" value="SBP_bac_3"/>
    <property type="match status" value="1"/>
</dbReference>
<dbReference type="EMBL" id="LZMS01000047">
    <property type="protein sequence ID" value="OBX63977.1"/>
    <property type="molecule type" value="Genomic_DNA"/>
</dbReference>
<organism evidence="4 5">
    <name type="scientific">Moraxella lacunata</name>
    <dbReference type="NCBI Taxonomy" id="477"/>
    <lineage>
        <taxon>Bacteria</taxon>
        <taxon>Pseudomonadati</taxon>
        <taxon>Pseudomonadota</taxon>
        <taxon>Gammaproteobacteria</taxon>
        <taxon>Moraxellales</taxon>
        <taxon>Moraxellaceae</taxon>
        <taxon>Moraxella</taxon>
    </lineage>
</organism>
<sequence>MKKFMFLAVLGLLSGCGGENNGSTQKDNSVQKANADKSSTNYQIKVATTGVQPPFSYLDEKGNLIGMDIEIIKAIGEVQGFDIKFETMSWADMLPSVGAGKNDLAISGVSYNDERNEAYTLSKKYLHVPSAIMVVDPSIQSLSDLGGKRFDCMTGAKQCQDISTAVPTATIHENQSTFLTFKSLAQGKTDAIGEDKQLLEYFAVKYPEVKTHIIAYETESNPQSAQVIVAGKGKDELIGMINEGIDKLIASGKIAEIEKKWLENPY</sequence>
<keyword evidence="2" id="KW-0732">Signal</keyword>
<dbReference type="PROSITE" id="PS51257">
    <property type="entry name" value="PROKAR_LIPOPROTEIN"/>
    <property type="match status" value="1"/>
</dbReference>
<accession>A0A1B8Q3Q0</accession>